<evidence type="ECO:0000256" key="1">
    <source>
        <dbReference type="ARBA" id="ARBA00022598"/>
    </source>
</evidence>
<comment type="caution">
    <text evidence="5">The sequence shown here is derived from an EMBL/GenBank/DDBJ whole genome shotgun (WGS) entry which is preliminary data.</text>
</comment>
<evidence type="ECO:0000313" key="5">
    <source>
        <dbReference type="EMBL" id="GAQ18827.1"/>
    </source>
</evidence>
<feature type="domain" description="Bacillithiol biosynthesis BshC N-terminal Rossmann-like" evidence="3">
    <location>
        <begin position="1"/>
        <end position="378"/>
    </location>
</feature>
<dbReference type="GO" id="GO:0016874">
    <property type="term" value="F:ligase activity"/>
    <property type="evidence" value="ECO:0007669"/>
    <property type="project" value="UniProtKB-UniRule"/>
</dbReference>
<dbReference type="Pfam" id="PF24850">
    <property type="entry name" value="CC_BshC"/>
    <property type="match status" value="1"/>
</dbReference>
<dbReference type="PIRSF" id="PIRSF012535">
    <property type="entry name" value="UCP012535"/>
    <property type="match status" value="1"/>
</dbReference>
<dbReference type="AlphaFoldDB" id="A0A0U9H8U1"/>
<dbReference type="EMBL" id="BBXV01000032">
    <property type="protein sequence ID" value="GAQ18827.1"/>
    <property type="molecule type" value="Genomic_DNA"/>
</dbReference>
<dbReference type="HAMAP" id="MF_01867">
    <property type="entry name" value="BshC"/>
    <property type="match status" value="1"/>
</dbReference>
<gene>
    <name evidence="2" type="primary">bshC</name>
    <name evidence="5" type="ORF">OPHB3_2783</name>
</gene>
<dbReference type="Pfam" id="PF10079">
    <property type="entry name" value="Rossmann-like_BshC"/>
    <property type="match status" value="1"/>
</dbReference>
<reference evidence="5 6" key="2">
    <citation type="journal article" date="2016" name="Genome Announc.">
        <title>Draft Genome Sequence of Oceanobacillus picturae Heshi-B3, Isolated from Fermented Rice Bran in a Traditional Japanese Seafood Dish.</title>
        <authorList>
            <person name="Akuzawa S."/>
            <person name="Nagaoka J."/>
            <person name="Kanekatsu M."/>
            <person name="Kanesaki Y."/>
            <person name="Suzuki T."/>
        </authorList>
    </citation>
    <scope>NUCLEOTIDE SEQUENCE [LARGE SCALE GENOMIC DNA]</scope>
    <source>
        <strain evidence="5 6">Heshi-B3</strain>
    </source>
</reference>
<dbReference type="Proteomes" id="UP000052946">
    <property type="component" value="Unassembled WGS sequence"/>
</dbReference>
<evidence type="ECO:0000259" key="3">
    <source>
        <dbReference type="Pfam" id="PF10079"/>
    </source>
</evidence>
<evidence type="ECO:0000313" key="6">
    <source>
        <dbReference type="Proteomes" id="UP000052946"/>
    </source>
</evidence>
<dbReference type="NCBIfam" id="TIGR03998">
    <property type="entry name" value="thiol_BshC"/>
    <property type="match status" value="1"/>
</dbReference>
<proteinExistence type="inferred from homology"/>
<dbReference type="OrthoDB" id="9765151at2"/>
<feature type="domain" description="Bacillithiol biosynthesis BshC C-terminal coiled-coil" evidence="4">
    <location>
        <begin position="380"/>
        <end position="537"/>
    </location>
</feature>
<reference evidence="6" key="1">
    <citation type="submission" date="2015-07" db="EMBL/GenBank/DDBJ databases">
        <title>Draft Genome Sequence of Oceanobacillus picturae Heshi-B3 that Was Isolated from Fermented Rice Bran with Aging Salted Mackerel, Which Was Named Heshiko as Traditional Fermented Seafood in Japan.</title>
        <authorList>
            <person name="Akuzawa S."/>
            <person name="Nakagawa J."/>
            <person name="Kanekatsu T."/>
            <person name="Kanesaki Y."/>
            <person name="Suzuki T."/>
        </authorList>
    </citation>
    <scope>NUCLEOTIDE SEQUENCE [LARGE SCALE GENOMIC DNA]</scope>
    <source>
        <strain evidence="6">Heshi-B3</strain>
    </source>
</reference>
<keyword evidence="1 2" id="KW-0436">Ligase</keyword>
<sequence length="539" mass="62414">MQVETLQIHNESKLLKDYRNNDPNIMRFFDYHPYNDFKKRLSELENRSFDREKLTDLLKVMNSKWGVPQSSLDNIARLKQRESVVVIGGQQAGILTGPMYTINKIVSIIQLARQQEEELNIPVIPVFWIAGEDHDFAEINHIFVPGISKMKKFKLFQQALGKQSVSDLDLDKEGTETWIYQLFEQLEETANTKELFKTILSCLDVANSYTDFFARLVYSLFPNEGLVLINSADKELRKVEYKHFISLVQAQPEISRGVYDASEDLNQLGYSISLELEKEDAHLFYHENGERILLVKDEENMWVGKQNEVRFTTEELQEIAVKQPYNLSNNVVTRPIMQELLFPTLAFIGGPGEVGYWAVLKPAFAALGMKMPPVLPRLSFTFIDRNVEKALSKYSIHVEHAINYGVEDIKQDWLNKKQDPPIHELSVEIKQKIKDIHKPLRDAAKGVRADLGDLADKNLHYLQDTILFLEGRINKAIEEKYAKEIEEFDLISLSLRPEGGLQERIWNPIFWLNHHGAEFLQSIIHRDLSMKESHFVVWL</sequence>
<accession>A0A0U9H8U1</accession>
<dbReference type="EC" id="6.-.-.-" evidence="2"/>
<dbReference type="RefSeq" id="WP_058950680.1">
    <property type="nucleotide sequence ID" value="NZ_BBXV01000032.1"/>
</dbReference>
<dbReference type="InterPro" id="IPR055398">
    <property type="entry name" value="Rossmann-like_BshC"/>
</dbReference>
<evidence type="ECO:0000256" key="2">
    <source>
        <dbReference type="HAMAP-Rule" id="MF_01867"/>
    </source>
</evidence>
<evidence type="ECO:0000259" key="4">
    <source>
        <dbReference type="Pfam" id="PF24850"/>
    </source>
</evidence>
<comment type="function">
    <text evidence="2">Involved in bacillithiol (BSH) biosynthesis. May catalyze the last step of the pathway, the addition of cysteine to glucosamine malate (GlcN-Mal) to generate BSH.</text>
</comment>
<comment type="similarity">
    <text evidence="2">Belongs to the BshC family.</text>
</comment>
<protein>
    <recommendedName>
        <fullName evidence="2">Putative cysteine ligase BshC</fullName>
        <ecNumber evidence="2">6.-.-.-</ecNumber>
    </recommendedName>
</protein>
<dbReference type="InterPro" id="IPR011199">
    <property type="entry name" value="Bacillithiol_biosynth_BshC"/>
</dbReference>
<name>A0A0U9H8U1_9BACI</name>
<dbReference type="InterPro" id="IPR055399">
    <property type="entry name" value="CC_BshC"/>
</dbReference>
<organism evidence="5 6">
    <name type="scientific">Oceanobacillus picturae</name>
    <dbReference type="NCBI Taxonomy" id="171693"/>
    <lineage>
        <taxon>Bacteria</taxon>
        <taxon>Bacillati</taxon>
        <taxon>Bacillota</taxon>
        <taxon>Bacilli</taxon>
        <taxon>Bacillales</taxon>
        <taxon>Bacillaceae</taxon>
        <taxon>Oceanobacillus</taxon>
    </lineage>
</organism>